<name>A0AAW1P3U8_9CHLO</name>
<feature type="compositionally biased region" description="Polar residues" evidence="1">
    <location>
        <begin position="298"/>
        <end position="308"/>
    </location>
</feature>
<accession>A0AAW1P3U8</accession>
<dbReference type="Proteomes" id="UP001489004">
    <property type="component" value="Unassembled WGS sequence"/>
</dbReference>
<organism evidence="2 3">
    <name type="scientific">[Myrmecia] bisecta</name>
    <dbReference type="NCBI Taxonomy" id="41462"/>
    <lineage>
        <taxon>Eukaryota</taxon>
        <taxon>Viridiplantae</taxon>
        <taxon>Chlorophyta</taxon>
        <taxon>core chlorophytes</taxon>
        <taxon>Trebouxiophyceae</taxon>
        <taxon>Trebouxiales</taxon>
        <taxon>Trebouxiaceae</taxon>
        <taxon>Myrmecia</taxon>
    </lineage>
</organism>
<evidence type="ECO:0000313" key="2">
    <source>
        <dbReference type="EMBL" id="KAK9804435.1"/>
    </source>
</evidence>
<protein>
    <submittedName>
        <fullName evidence="2">Uncharacterized protein</fullName>
    </submittedName>
</protein>
<evidence type="ECO:0000313" key="3">
    <source>
        <dbReference type="Proteomes" id="UP001489004"/>
    </source>
</evidence>
<dbReference type="EMBL" id="JALJOR010000018">
    <property type="protein sequence ID" value="KAK9804435.1"/>
    <property type="molecule type" value="Genomic_DNA"/>
</dbReference>
<proteinExistence type="predicted"/>
<evidence type="ECO:0000256" key="1">
    <source>
        <dbReference type="SAM" id="MobiDB-lite"/>
    </source>
</evidence>
<feature type="region of interest" description="Disordered" evidence="1">
    <location>
        <begin position="279"/>
        <end position="310"/>
    </location>
</feature>
<gene>
    <name evidence="2" type="ORF">WJX72_012552</name>
</gene>
<comment type="caution">
    <text evidence="2">The sequence shown here is derived from an EMBL/GenBank/DDBJ whole genome shotgun (WGS) entry which is preliminary data.</text>
</comment>
<feature type="region of interest" description="Disordered" evidence="1">
    <location>
        <begin position="127"/>
        <end position="166"/>
    </location>
</feature>
<keyword evidence="3" id="KW-1185">Reference proteome</keyword>
<sequence length="359" mass="38208">MPLAERCAPSLTGTSPPGKVYDHLVDEGVSTTIECPLYEILAAARATTAPAPGQYDVSAKSLHARRVDFRRPHMQELDGPFFLPPGVPSTRSRELAKAWVVPDSGLGPGSHDPCGIRLKRHSPNCTLGKARRLGSAPPALAPSLSRKLEQGRHDASSPDPPAGRPADAATIYVRAKSSLGLCDDRPTSGSPMEALAVDQHGCDVSASHQPKRPASETSLYASRAALRSSSRPHCSSWSALCPPSPLMRRNSSVLTAPPAAWDWESSAIEAAKAGFSSAHGGAWRAGGRNSRCSAIRPSRTSSRANNAAESMGGGTAQAEVVTGRHACLMLFVVNRIHYVHTKYVDIGSRLRTIGRDYMR</sequence>
<feature type="compositionally biased region" description="Basic and acidic residues" evidence="1">
    <location>
        <begin position="146"/>
        <end position="156"/>
    </location>
</feature>
<reference evidence="2 3" key="1">
    <citation type="journal article" date="2024" name="Nat. Commun.">
        <title>Phylogenomics reveals the evolutionary origins of lichenization in chlorophyte algae.</title>
        <authorList>
            <person name="Puginier C."/>
            <person name="Libourel C."/>
            <person name="Otte J."/>
            <person name="Skaloud P."/>
            <person name="Haon M."/>
            <person name="Grisel S."/>
            <person name="Petersen M."/>
            <person name="Berrin J.G."/>
            <person name="Delaux P.M."/>
            <person name="Dal Grande F."/>
            <person name="Keller J."/>
        </authorList>
    </citation>
    <scope>NUCLEOTIDE SEQUENCE [LARGE SCALE GENOMIC DNA]</scope>
    <source>
        <strain evidence="2 3">SAG 2043</strain>
    </source>
</reference>
<dbReference type="AlphaFoldDB" id="A0AAW1P3U8"/>